<dbReference type="InterPro" id="IPR008949">
    <property type="entry name" value="Isoprenoid_synthase_dom_sf"/>
</dbReference>
<dbReference type="Pfam" id="PF00494">
    <property type="entry name" value="SQS_PSY"/>
    <property type="match status" value="1"/>
</dbReference>
<name>A0A9E6RC35_9HYPH</name>
<organism evidence="6 7">
    <name type="scientific">Chenggangzhangella methanolivorans</name>
    <dbReference type="NCBI Taxonomy" id="1437009"/>
    <lineage>
        <taxon>Bacteria</taxon>
        <taxon>Pseudomonadati</taxon>
        <taxon>Pseudomonadota</taxon>
        <taxon>Alphaproteobacteria</taxon>
        <taxon>Hyphomicrobiales</taxon>
        <taxon>Methylopilaceae</taxon>
        <taxon>Chenggangzhangella</taxon>
    </lineage>
</organism>
<comment type="pathway">
    <text evidence="1">Carotenoid biosynthesis; phytoene biosynthesis.</text>
</comment>
<keyword evidence="7" id="KW-1185">Reference proteome</keyword>
<dbReference type="RefSeq" id="WP_261403666.1">
    <property type="nucleotide sequence ID" value="NZ_CP081869.1"/>
</dbReference>
<gene>
    <name evidence="6" type="ORF">K6K41_01640</name>
</gene>
<dbReference type="Gene3D" id="1.10.600.10">
    <property type="entry name" value="Farnesyl Diphosphate Synthase"/>
    <property type="match status" value="1"/>
</dbReference>
<dbReference type="EMBL" id="CP081869">
    <property type="protein sequence ID" value="QZO00478.1"/>
    <property type="molecule type" value="Genomic_DNA"/>
</dbReference>
<dbReference type="SFLD" id="SFLDS00005">
    <property type="entry name" value="Isoprenoid_Synthase_Type_I"/>
    <property type="match status" value="1"/>
</dbReference>
<evidence type="ECO:0000313" key="7">
    <source>
        <dbReference type="Proteomes" id="UP000825701"/>
    </source>
</evidence>
<dbReference type="SFLD" id="SFLDG01018">
    <property type="entry name" value="Squalene/Phytoene_Synthase_Lik"/>
    <property type="match status" value="1"/>
</dbReference>
<dbReference type="Proteomes" id="UP000825701">
    <property type="component" value="Chromosome"/>
</dbReference>
<dbReference type="PANTHER" id="PTHR31480">
    <property type="entry name" value="BIFUNCTIONAL LYCOPENE CYCLASE/PHYTOENE SYNTHASE"/>
    <property type="match status" value="1"/>
</dbReference>
<accession>A0A9E6RC35</accession>
<evidence type="ECO:0000313" key="6">
    <source>
        <dbReference type="EMBL" id="QZO00478.1"/>
    </source>
</evidence>
<dbReference type="InterPro" id="IPR019845">
    <property type="entry name" value="Squalene/phytoene_synthase_CS"/>
</dbReference>
<dbReference type="FunFam" id="1.10.600.10:FF:000020">
    <property type="entry name" value="Phytoene synthase"/>
    <property type="match status" value="1"/>
</dbReference>
<keyword evidence="4" id="KW-0125">Carotenoid biosynthesis</keyword>
<protein>
    <submittedName>
        <fullName evidence="6">Phytoene/squalene synthase family protein</fullName>
    </submittedName>
</protein>
<dbReference type="SFLD" id="SFLDG01212">
    <property type="entry name" value="Phytoene_synthase_like"/>
    <property type="match status" value="1"/>
</dbReference>
<comment type="similarity">
    <text evidence="2">Belongs to the phytoene/squalene synthase family.</text>
</comment>
<proteinExistence type="inferred from homology"/>
<dbReference type="PROSITE" id="PS01045">
    <property type="entry name" value="SQUALEN_PHYTOEN_SYN_2"/>
    <property type="match status" value="1"/>
</dbReference>
<comment type="cofactor">
    <cofactor evidence="5">
        <name>ATP</name>
        <dbReference type="ChEBI" id="CHEBI:30616"/>
    </cofactor>
</comment>
<evidence type="ECO:0000256" key="2">
    <source>
        <dbReference type="ARBA" id="ARBA00006251"/>
    </source>
</evidence>
<dbReference type="SUPFAM" id="SSF48576">
    <property type="entry name" value="Terpenoid synthases"/>
    <property type="match status" value="1"/>
</dbReference>
<dbReference type="InterPro" id="IPR002060">
    <property type="entry name" value="Squ/phyt_synthse"/>
</dbReference>
<dbReference type="GO" id="GO:0004311">
    <property type="term" value="F:geranylgeranyl diphosphate synthase activity"/>
    <property type="evidence" value="ECO:0007669"/>
    <property type="project" value="InterPro"/>
</dbReference>
<evidence type="ECO:0000256" key="5">
    <source>
        <dbReference type="ARBA" id="ARBA00053028"/>
    </source>
</evidence>
<keyword evidence="3" id="KW-0808">Transferase</keyword>
<dbReference type="KEGG" id="cmet:K6K41_01640"/>
<reference evidence="6" key="1">
    <citation type="submission" date="2021-08" db="EMBL/GenBank/DDBJ databases">
        <authorList>
            <person name="Zhang H."/>
            <person name="Xu M."/>
            <person name="Yu Z."/>
            <person name="Yang L."/>
            <person name="Cai Y."/>
        </authorList>
    </citation>
    <scope>NUCLEOTIDE SEQUENCE</scope>
    <source>
        <strain evidence="6">CHL1</strain>
    </source>
</reference>
<dbReference type="InterPro" id="IPR033904">
    <property type="entry name" value="Trans_IPPS_HH"/>
</dbReference>
<dbReference type="AlphaFoldDB" id="A0A9E6RC35"/>
<evidence type="ECO:0000256" key="1">
    <source>
        <dbReference type="ARBA" id="ARBA00004684"/>
    </source>
</evidence>
<sequence>MRQASSADLAACSAILAQGSRSFQAASLLLPRRVREPAVALYAFCREADDAVDTSTDPASLQRLKARLDAAYAQRPEDSAVDRAFATAVAGRRIPRAIPDALIEGFSWDAEGRRYEKFDALEAYAVRVAGTVGLMMALVMGARSPAALARALDLGVAMQLTNIARDVGEDARMGRLYLPLDWCAEAGLDADALLAAPRPSPALARVVRRLLGQAEKLYARADAGIAALPLDCRPAIGAARRIYAAIGDEVAAAGHDSVTRRAVVGRSAKAWRLAASLTSVIPTPGRDAEAPALASGRALIEAATAMGEPAPATAPPRFGERVGGVAEAFARLEQARRIERGAR</sequence>
<dbReference type="GO" id="GO:0016117">
    <property type="term" value="P:carotenoid biosynthetic process"/>
    <property type="evidence" value="ECO:0007669"/>
    <property type="project" value="UniProtKB-KW"/>
</dbReference>
<dbReference type="InterPro" id="IPR044843">
    <property type="entry name" value="Trans_IPPS_bact-type"/>
</dbReference>
<dbReference type="GO" id="GO:0051996">
    <property type="term" value="F:squalene synthase [NAD(P)H] activity"/>
    <property type="evidence" value="ECO:0007669"/>
    <property type="project" value="InterPro"/>
</dbReference>
<dbReference type="CDD" id="cd00683">
    <property type="entry name" value="Trans_IPPS_HH"/>
    <property type="match status" value="1"/>
</dbReference>
<evidence type="ECO:0000256" key="3">
    <source>
        <dbReference type="ARBA" id="ARBA00022679"/>
    </source>
</evidence>
<dbReference type="PROSITE" id="PS01044">
    <property type="entry name" value="SQUALEN_PHYTOEN_SYN_1"/>
    <property type="match status" value="1"/>
</dbReference>
<evidence type="ECO:0000256" key="4">
    <source>
        <dbReference type="ARBA" id="ARBA00022746"/>
    </source>
</evidence>